<feature type="domain" description="RNA polymerase sigma factor 54 DNA-binding" evidence="10">
    <location>
        <begin position="280"/>
        <end position="437"/>
    </location>
</feature>
<feature type="coiled-coil region" evidence="9">
    <location>
        <begin position="286"/>
        <end position="316"/>
    </location>
</feature>
<accession>C4FM07</accession>
<evidence type="ECO:0000313" key="13">
    <source>
        <dbReference type="Proteomes" id="UP000005540"/>
    </source>
</evidence>
<dbReference type="GO" id="GO:0001216">
    <property type="term" value="F:DNA-binding transcription activator activity"/>
    <property type="evidence" value="ECO:0007669"/>
    <property type="project" value="InterPro"/>
</dbReference>
<name>C4FM07_9AQUI</name>
<evidence type="ECO:0000256" key="3">
    <source>
        <dbReference type="ARBA" id="ARBA00022679"/>
    </source>
</evidence>
<dbReference type="InterPro" id="IPR007046">
    <property type="entry name" value="RNA_pol_sigma_54_core-bd"/>
</dbReference>
<evidence type="ECO:0000256" key="5">
    <source>
        <dbReference type="ARBA" id="ARBA00023015"/>
    </source>
</evidence>
<keyword evidence="13" id="KW-1185">Reference proteome</keyword>
<dbReference type="Proteomes" id="UP000005540">
    <property type="component" value="Unassembled WGS sequence"/>
</dbReference>
<dbReference type="RefSeq" id="WP_007548068.1">
    <property type="nucleotide sequence ID" value="NZ_ABZS01000195.1"/>
</dbReference>
<dbReference type="GO" id="GO:0003677">
    <property type="term" value="F:DNA binding"/>
    <property type="evidence" value="ECO:0007669"/>
    <property type="project" value="UniProtKB-KW"/>
</dbReference>
<evidence type="ECO:0000256" key="2">
    <source>
        <dbReference type="ARBA" id="ARBA00022478"/>
    </source>
</evidence>
<dbReference type="EMBL" id="ABZS01000195">
    <property type="protein sequence ID" value="EEP59893.1"/>
    <property type="molecule type" value="Genomic_DNA"/>
</dbReference>
<dbReference type="PANTHER" id="PTHR32248">
    <property type="entry name" value="RNA POLYMERASE SIGMA-54 FACTOR"/>
    <property type="match status" value="1"/>
</dbReference>
<evidence type="ECO:0000256" key="6">
    <source>
        <dbReference type="ARBA" id="ARBA00023082"/>
    </source>
</evidence>
<feature type="domain" description="RNA polymerase sigma factor 54 core-binding" evidence="11">
    <location>
        <begin position="79"/>
        <end position="265"/>
    </location>
</feature>
<dbReference type="InterPro" id="IPR000394">
    <property type="entry name" value="RNA_pol_sigma_54"/>
</dbReference>
<evidence type="ECO:0000313" key="12">
    <source>
        <dbReference type="EMBL" id="EEP59893.1"/>
    </source>
</evidence>
<evidence type="ECO:0000256" key="9">
    <source>
        <dbReference type="SAM" id="Coils"/>
    </source>
</evidence>
<evidence type="ECO:0000256" key="1">
    <source>
        <dbReference type="ARBA" id="ARBA00008798"/>
    </source>
</evidence>
<dbReference type="Gene3D" id="1.10.10.1330">
    <property type="entry name" value="RNA polymerase sigma-54 factor, core-binding domain"/>
    <property type="match status" value="1"/>
</dbReference>
<dbReference type="GO" id="GO:0016779">
    <property type="term" value="F:nucleotidyltransferase activity"/>
    <property type="evidence" value="ECO:0007669"/>
    <property type="project" value="UniProtKB-KW"/>
</dbReference>
<keyword evidence="9" id="KW-0175">Coiled coil</keyword>
<sequence>MKQNLGLKLQHKLNLTLSLKHQLNIMVMPKQELLQEIIHELEENPFLEEEIHINNDYQEKLTDLSVSYGEDGEELNPLNRLTYKPSLLKTLEFQIDLEFDGKEKEIALDIIDNLDEKGYASQESLNEIASKYNVDIEAVEKIRKKLMKLEPTGLGAKSLTEFLITEYREKFGRDSIAEQIIQEDLDKIKDKEYLLKKYQIDEESLEEIILNIKALRPYPLYGYEDFEAHYVEPDIFIYETNDEDHPFEIVINEQDLPKLNLTNQYKKILNRKDINEETKKFLYEKLQKAIGLIRGIEQRRENLRKLVETLVEHQKDFLLYGKERLKPLTLKDVSQKIGLHESTISRIVSNKFAQTPIGVLPLKAFFSNKVSKESGNISSDHVKYLIQNLIENEDPKKPLSDNDIVNLLKKEGIHVARRTVTKYREELNIPDSRKRKKGG</sequence>
<proteinExistence type="inferred from homology"/>
<evidence type="ECO:0000259" key="11">
    <source>
        <dbReference type="Pfam" id="PF04963"/>
    </source>
</evidence>
<dbReference type="Pfam" id="PF00309">
    <property type="entry name" value="Sigma54_AID"/>
    <property type="match status" value="1"/>
</dbReference>
<evidence type="ECO:0000256" key="8">
    <source>
        <dbReference type="ARBA" id="ARBA00023163"/>
    </source>
</evidence>
<keyword evidence="4" id="KW-0548">Nucleotidyltransferase</keyword>
<dbReference type="NCBIfam" id="TIGR02395">
    <property type="entry name" value="rpoN_sigma"/>
    <property type="match status" value="1"/>
</dbReference>
<comment type="similarity">
    <text evidence="1">Belongs to the sigma-54 factor family.</text>
</comment>
<evidence type="ECO:0000256" key="4">
    <source>
        <dbReference type="ARBA" id="ARBA00022695"/>
    </source>
</evidence>
<dbReference type="AlphaFoldDB" id="C4FM07"/>
<organism evidence="12 13">
    <name type="scientific">Sulfurihydrogenibium yellowstonense SS-5</name>
    <dbReference type="NCBI Taxonomy" id="432331"/>
    <lineage>
        <taxon>Bacteria</taxon>
        <taxon>Pseudomonadati</taxon>
        <taxon>Aquificota</taxon>
        <taxon>Aquificia</taxon>
        <taxon>Aquificales</taxon>
        <taxon>Hydrogenothermaceae</taxon>
        <taxon>Sulfurihydrogenibium</taxon>
    </lineage>
</organism>
<dbReference type="Gene3D" id="1.10.10.60">
    <property type="entry name" value="Homeodomain-like"/>
    <property type="match status" value="1"/>
</dbReference>
<dbReference type="GO" id="GO:0000428">
    <property type="term" value="C:DNA-directed RNA polymerase complex"/>
    <property type="evidence" value="ECO:0007669"/>
    <property type="project" value="UniProtKB-KW"/>
</dbReference>
<keyword evidence="6" id="KW-0731">Sigma factor</keyword>
<gene>
    <name evidence="12" type="primary">rpoN</name>
    <name evidence="12" type="ORF">SULYE_1611</name>
</gene>
<dbReference type="PROSITE" id="PS00718">
    <property type="entry name" value="SIGMA54_2"/>
    <property type="match status" value="1"/>
</dbReference>
<dbReference type="PANTHER" id="PTHR32248:SF4">
    <property type="entry name" value="RNA POLYMERASE SIGMA-54 FACTOR"/>
    <property type="match status" value="1"/>
</dbReference>
<protein>
    <submittedName>
        <fullName evidence="12">RNA polymerase sigma-54 factor</fullName>
    </submittedName>
</protein>
<evidence type="ECO:0000256" key="7">
    <source>
        <dbReference type="ARBA" id="ARBA00023125"/>
    </source>
</evidence>
<keyword evidence="7" id="KW-0238">DNA-binding</keyword>
<evidence type="ECO:0000259" key="10">
    <source>
        <dbReference type="Pfam" id="PF04552"/>
    </source>
</evidence>
<reference evidence="12 13" key="1">
    <citation type="submission" date="2009-04" db="EMBL/GenBank/DDBJ databases">
        <authorList>
            <person name="Reysenbach A.-L."/>
            <person name="Heidelberg J.F."/>
            <person name="Nelson W.C."/>
        </authorList>
    </citation>
    <scope>NUCLEOTIDE SEQUENCE [LARGE SCALE GENOMIC DNA]</scope>
    <source>
        <strain evidence="12 13">SS-5</strain>
    </source>
</reference>
<dbReference type="InterPro" id="IPR038709">
    <property type="entry name" value="RpoN_core-bd_sf"/>
</dbReference>
<keyword evidence="2" id="KW-0240">DNA-directed RNA polymerase</keyword>
<dbReference type="InterPro" id="IPR007634">
    <property type="entry name" value="RNA_pol_sigma_54_DNA-bd"/>
</dbReference>
<keyword evidence="5" id="KW-0805">Transcription regulation</keyword>
<dbReference type="GO" id="GO:0006352">
    <property type="term" value="P:DNA-templated transcription initiation"/>
    <property type="evidence" value="ECO:0007669"/>
    <property type="project" value="InterPro"/>
</dbReference>
<keyword evidence="8" id="KW-0804">Transcription</keyword>
<dbReference type="PIRSF" id="PIRSF000774">
    <property type="entry name" value="RpoN"/>
    <property type="match status" value="1"/>
</dbReference>
<dbReference type="OrthoDB" id="9814402at2"/>
<keyword evidence="3" id="KW-0808">Transferase</keyword>
<dbReference type="Pfam" id="PF04552">
    <property type="entry name" value="Sigma54_DBD"/>
    <property type="match status" value="1"/>
</dbReference>
<dbReference type="GO" id="GO:0016987">
    <property type="term" value="F:sigma factor activity"/>
    <property type="evidence" value="ECO:0007669"/>
    <property type="project" value="UniProtKB-KW"/>
</dbReference>
<dbReference type="PROSITE" id="PS50044">
    <property type="entry name" value="SIGMA54_3"/>
    <property type="match status" value="1"/>
</dbReference>
<dbReference type="PRINTS" id="PR00045">
    <property type="entry name" value="SIGMA54FCT"/>
</dbReference>
<dbReference type="Pfam" id="PF04963">
    <property type="entry name" value="Sigma54_CBD"/>
    <property type="match status" value="1"/>
</dbReference>
<comment type="caution">
    <text evidence="12">The sequence shown here is derived from an EMBL/GenBank/DDBJ whole genome shotgun (WGS) entry which is preliminary data.</text>
</comment>